<gene>
    <name evidence="1" type="ORF">PLXY2_LOCUS6621</name>
</gene>
<protein>
    <submittedName>
        <fullName evidence="1">(diamondback moth) hypothetical protein</fullName>
    </submittedName>
</protein>
<dbReference type="InterPro" id="IPR032675">
    <property type="entry name" value="LRR_dom_sf"/>
</dbReference>
<organism evidence="1 2">
    <name type="scientific">Plutella xylostella</name>
    <name type="common">Diamondback moth</name>
    <name type="synonym">Plutella maculipennis</name>
    <dbReference type="NCBI Taxonomy" id="51655"/>
    <lineage>
        <taxon>Eukaryota</taxon>
        <taxon>Metazoa</taxon>
        <taxon>Ecdysozoa</taxon>
        <taxon>Arthropoda</taxon>
        <taxon>Hexapoda</taxon>
        <taxon>Insecta</taxon>
        <taxon>Pterygota</taxon>
        <taxon>Neoptera</taxon>
        <taxon>Endopterygota</taxon>
        <taxon>Lepidoptera</taxon>
        <taxon>Glossata</taxon>
        <taxon>Ditrysia</taxon>
        <taxon>Yponomeutoidea</taxon>
        <taxon>Plutellidae</taxon>
        <taxon>Plutella</taxon>
    </lineage>
</organism>
<reference evidence="1" key="1">
    <citation type="submission" date="2020-11" db="EMBL/GenBank/DDBJ databases">
        <authorList>
            <person name="Whiteford S."/>
        </authorList>
    </citation>
    <scope>NUCLEOTIDE SEQUENCE</scope>
</reference>
<name>A0A8S4ESD1_PLUXY</name>
<sequence>MLTRIPNLRFLSAGQINGFNDSVLKAWTEAGTSRNLVALDVDSSDNITDEALHRFLSRHGSQLWGLVLSGMTHITDQLWQSVLQVLNNAK</sequence>
<dbReference type="EMBL" id="CAJHNJ030000021">
    <property type="protein sequence ID" value="CAG9118989.1"/>
    <property type="molecule type" value="Genomic_DNA"/>
</dbReference>
<dbReference type="Gene3D" id="3.80.10.10">
    <property type="entry name" value="Ribonuclease Inhibitor"/>
    <property type="match status" value="1"/>
</dbReference>
<dbReference type="SUPFAM" id="SSF52047">
    <property type="entry name" value="RNI-like"/>
    <property type="match status" value="1"/>
</dbReference>
<proteinExistence type="predicted"/>
<evidence type="ECO:0000313" key="2">
    <source>
        <dbReference type="Proteomes" id="UP000653454"/>
    </source>
</evidence>
<accession>A0A8S4ESD1</accession>
<keyword evidence="2" id="KW-1185">Reference proteome</keyword>
<dbReference type="Proteomes" id="UP000653454">
    <property type="component" value="Unassembled WGS sequence"/>
</dbReference>
<comment type="caution">
    <text evidence="1">The sequence shown here is derived from an EMBL/GenBank/DDBJ whole genome shotgun (WGS) entry which is preliminary data.</text>
</comment>
<evidence type="ECO:0000313" key="1">
    <source>
        <dbReference type="EMBL" id="CAG9118989.1"/>
    </source>
</evidence>
<dbReference type="AlphaFoldDB" id="A0A8S4ESD1"/>